<dbReference type="EMBL" id="AP015029">
    <property type="protein sequence ID" value="BAW24382.1"/>
    <property type="molecule type" value="Genomic_DNA"/>
</dbReference>
<dbReference type="Proteomes" id="UP000076857">
    <property type="component" value="Chromosome"/>
</dbReference>
<dbReference type="RefSeq" id="WP_063422662.1">
    <property type="nucleotide sequence ID" value="NZ_AP015029.1"/>
</dbReference>
<reference evidence="4 6" key="2">
    <citation type="submission" date="2016-04" db="EMBL/GenBank/DDBJ databases">
        <authorList>
            <person name="Qiu J."/>
        </authorList>
    </citation>
    <scope>NUCLEOTIDE SEQUENCE [LARGE SCALE GENOMIC DNA]</scope>
    <source>
        <strain evidence="4 6">JQ581</strain>
    </source>
</reference>
<dbReference type="EMBL" id="CP061723">
    <property type="protein sequence ID" value="QOD00811.1"/>
    <property type="molecule type" value="Genomic_DNA"/>
</dbReference>
<evidence type="ECO:0000256" key="1">
    <source>
        <dbReference type="ARBA" id="ARBA00022801"/>
    </source>
</evidence>
<dbReference type="PANTHER" id="PTHR43540:SF1">
    <property type="entry name" value="ISOCHORISMATASE HYDROLASE"/>
    <property type="match status" value="1"/>
</dbReference>
<evidence type="ECO:0000313" key="7">
    <source>
        <dbReference type="Proteomes" id="UP000218731"/>
    </source>
</evidence>
<dbReference type="Proteomes" id="UP000218731">
    <property type="component" value="Chromosome 1"/>
</dbReference>
<sequence>MKATPHTPLIILDVQDAIDQPIWNGKSHPGYLSVIQRLLRHWRSNGWPVLHVKHDEKNPTSSYHVHGPWNGIKKEVAPIEGEAVIIKHENCAFIGTRLDAILKSMQVKRIVLAGVVIHNSMDATIRAGKALGYEIILPADATTAVPVNRSNGTCWDALTVYELTLAILGTEYAQVMSSEDVIAQFCL</sequence>
<protein>
    <submittedName>
        <fullName evidence="4">Isochorismatase family protein</fullName>
    </submittedName>
    <submittedName>
        <fullName evidence="3">Nicotinamidase-like amidase</fullName>
    </submittedName>
</protein>
<evidence type="ECO:0000313" key="5">
    <source>
        <dbReference type="EMBL" id="QOD00811.1"/>
    </source>
</evidence>
<evidence type="ECO:0000313" key="3">
    <source>
        <dbReference type="EMBL" id="BAW24382.1"/>
    </source>
</evidence>
<feature type="domain" description="Isochorismatase-like" evidence="2">
    <location>
        <begin position="9"/>
        <end position="148"/>
    </location>
</feature>
<organism evidence="3 7">
    <name type="scientific">Pseudomonas putida</name>
    <name type="common">Arthrobacter siderocapsulatus</name>
    <dbReference type="NCBI Taxonomy" id="303"/>
    <lineage>
        <taxon>Bacteria</taxon>
        <taxon>Pseudomonadati</taxon>
        <taxon>Pseudomonadota</taxon>
        <taxon>Gammaproteobacteria</taxon>
        <taxon>Pseudomonadales</taxon>
        <taxon>Pseudomonadaceae</taxon>
        <taxon>Pseudomonas</taxon>
    </lineage>
</organism>
<evidence type="ECO:0000259" key="2">
    <source>
        <dbReference type="Pfam" id="PF00857"/>
    </source>
</evidence>
<evidence type="ECO:0000313" key="4">
    <source>
        <dbReference type="EMBL" id="QJQ11631.1"/>
    </source>
</evidence>
<accession>A0A166LM93</accession>
<reference evidence="3 7" key="1">
    <citation type="submission" date="2015-11" db="EMBL/GenBank/DDBJ databases">
        <title>Complete genome sequencing of a biphenyl-degrading bacterium, Pseudomonas putida KF715 (=NBRC110667).</title>
        <authorList>
            <person name="Suenaga H."/>
            <person name="Fujihara N."/>
            <person name="Watanabe T."/>
            <person name="Hirose J."/>
            <person name="Kimura N."/>
            <person name="Yamazoe A."/>
            <person name="Hosoyama A."/>
            <person name="Shimodaira J."/>
            <person name="Furukawa K."/>
        </authorList>
    </citation>
    <scope>NUCLEOTIDE SEQUENCE [LARGE SCALE GENOMIC DNA]</scope>
    <source>
        <strain evidence="3 7">KF715</strain>
    </source>
</reference>
<dbReference type="InterPro" id="IPR000868">
    <property type="entry name" value="Isochorismatase-like_dom"/>
</dbReference>
<evidence type="ECO:0000313" key="8">
    <source>
        <dbReference type="Proteomes" id="UP000516786"/>
    </source>
</evidence>
<keyword evidence="1" id="KW-0378">Hydrolase</keyword>
<dbReference type="SUPFAM" id="SSF52499">
    <property type="entry name" value="Isochorismatase-like hydrolases"/>
    <property type="match status" value="1"/>
</dbReference>
<evidence type="ECO:0000313" key="6">
    <source>
        <dbReference type="Proteomes" id="UP000076857"/>
    </source>
</evidence>
<proteinExistence type="predicted"/>
<name>A0A166LM93_PSEPU</name>
<dbReference type="PANTHER" id="PTHR43540">
    <property type="entry name" value="PEROXYUREIDOACRYLATE/UREIDOACRYLATE AMIDOHYDROLASE-RELATED"/>
    <property type="match status" value="1"/>
</dbReference>
<gene>
    <name evidence="4" type="ORF">A3L25_020215</name>
    <name evidence="5" type="ORF">ID616_14455</name>
    <name evidence="3" type="ORF">KF715C_ch38090</name>
</gene>
<reference evidence="5 8" key="4">
    <citation type="submission" date="2020-09" db="EMBL/GenBank/DDBJ databases">
        <title>Co-existence of a novel multidrug-resistance efflux pump with carbapenem resistance gene blaVIM-2 in one megaplasmid in Pseudomonas putida.</title>
        <authorList>
            <person name="Peng K."/>
            <person name="Li R."/>
        </authorList>
    </citation>
    <scope>NUCLEOTIDE SEQUENCE [LARGE SCALE GENOMIC DNA]</scope>
    <source>
        <strain evidence="5 8">ZXPA-20</strain>
    </source>
</reference>
<dbReference type="Proteomes" id="UP000516786">
    <property type="component" value="Chromosome"/>
</dbReference>
<dbReference type="GO" id="GO:0016787">
    <property type="term" value="F:hydrolase activity"/>
    <property type="evidence" value="ECO:0007669"/>
    <property type="project" value="UniProtKB-KW"/>
</dbReference>
<reference evidence="4 6" key="3">
    <citation type="submission" date="2020-04" db="EMBL/GenBank/DDBJ databases">
        <title>Complete genome sequence of Pseudomonas putida strain JQ581.</title>
        <authorList>
            <person name="Mu Y."/>
        </authorList>
    </citation>
    <scope>NUCLEOTIDE SEQUENCE [LARGE SCALE GENOMIC DNA]</scope>
    <source>
        <strain evidence="4 6">JQ581</strain>
    </source>
</reference>
<dbReference type="InterPro" id="IPR050272">
    <property type="entry name" value="Isochorismatase-like_hydrls"/>
</dbReference>
<dbReference type="Gene3D" id="3.40.50.850">
    <property type="entry name" value="Isochorismatase-like"/>
    <property type="match status" value="1"/>
</dbReference>
<dbReference type="OrthoDB" id="5360912at2"/>
<dbReference type="Pfam" id="PF00857">
    <property type="entry name" value="Isochorismatase"/>
    <property type="match status" value="1"/>
</dbReference>
<dbReference type="InterPro" id="IPR036380">
    <property type="entry name" value="Isochorismatase-like_sf"/>
</dbReference>
<dbReference type="AlphaFoldDB" id="A0A166LM93"/>
<dbReference type="EMBL" id="CP050951">
    <property type="protein sequence ID" value="QJQ11631.1"/>
    <property type="molecule type" value="Genomic_DNA"/>
</dbReference>